<dbReference type="EMBL" id="KB456261">
    <property type="protein sequence ID" value="EMF15289.1"/>
    <property type="molecule type" value="Genomic_DNA"/>
</dbReference>
<gene>
    <name evidence="1" type="ORF">SEPMUDRAFT_147206</name>
</gene>
<protein>
    <submittedName>
        <fullName evidence="1">Uncharacterized protein</fullName>
    </submittedName>
</protein>
<evidence type="ECO:0000313" key="1">
    <source>
        <dbReference type="EMBL" id="EMF15289.1"/>
    </source>
</evidence>
<reference evidence="1 2" key="1">
    <citation type="journal article" date="2012" name="PLoS Pathog.">
        <title>Diverse lifestyles and strategies of plant pathogenesis encoded in the genomes of eighteen Dothideomycetes fungi.</title>
        <authorList>
            <person name="Ohm R.A."/>
            <person name="Feau N."/>
            <person name="Henrissat B."/>
            <person name="Schoch C.L."/>
            <person name="Horwitz B.A."/>
            <person name="Barry K.W."/>
            <person name="Condon B.J."/>
            <person name="Copeland A.C."/>
            <person name="Dhillon B."/>
            <person name="Glaser F."/>
            <person name="Hesse C.N."/>
            <person name="Kosti I."/>
            <person name="LaButti K."/>
            <person name="Lindquist E.A."/>
            <person name="Lucas S."/>
            <person name="Salamov A.A."/>
            <person name="Bradshaw R.E."/>
            <person name="Ciuffetti L."/>
            <person name="Hamelin R.C."/>
            <person name="Kema G.H.J."/>
            <person name="Lawrence C."/>
            <person name="Scott J.A."/>
            <person name="Spatafora J.W."/>
            <person name="Turgeon B.G."/>
            <person name="de Wit P.J.G.M."/>
            <person name="Zhong S."/>
            <person name="Goodwin S.B."/>
            <person name="Grigoriev I.V."/>
        </authorList>
    </citation>
    <scope>NUCLEOTIDE SEQUENCE [LARGE SCALE GENOMIC DNA]</scope>
    <source>
        <strain evidence="1 2">SO2202</strain>
    </source>
</reference>
<proteinExistence type="predicted"/>
<keyword evidence="2" id="KW-1185">Reference proteome</keyword>
<dbReference type="RefSeq" id="XP_016763410.1">
    <property type="nucleotide sequence ID" value="XM_016904148.1"/>
</dbReference>
<name>M3DBR0_SPHMS</name>
<dbReference type="AlphaFoldDB" id="M3DBR0"/>
<dbReference type="HOGENOM" id="CLU_2689389_0_0_1"/>
<dbReference type="Proteomes" id="UP000016931">
    <property type="component" value="Unassembled WGS sequence"/>
</dbReference>
<dbReference type="GeneID" id="27901285"/>
<evidence type="ECO:0000313" key="2">
    <source>
        <dbReference type="Proteomes" id="UP000016931"/>
    </source>
</evidence>
<accession>M3DBR0</accession>
<organism evidence="1 2">
    <name type="scientific">Sphaerulina musiva (strain SO2202)</name>
    <name type="common">Poplar stem canker fungus</name>
    <name type="synonym">Septoria musiva</name>
    <dbReference type="NCBI Taxonomy" id="692275"/>
    <lineage>
        <taxon>Eukaryota</taxon>
        <taxon>Fungi</taxon>
        <taxon>Dikarya</taxon>
        <taxon>Ascomycota</taxon>
        <taxon>Pezizomycotina</taxon>
        <taxon>Dothideomycetes</taxon>
        <taxon>Dothideomycetidae</taxon>
        <taxon>Mycosphaerellales</taxon>
        <taxon>Mycosphaerellaceae</taxon>
        <taxon>Sphaerulina</taxon>
    </lineage>
</organism>
<sequence>MRKKGPNATSRMARVVITVYDAREQAKQRQTVQFEGDGTWEHGGEVNNHGRLHAEARLDRLATRGGCIGNGRAS</sequence>